<dbReference type="RefSeq" id="WP_215579885.1">
    <property type="nucleotide sequence ID" value="NZ_CP073754.1"/>
</dbReference>
<dbReference type="Proteomes" id="UP000676649">
    <property type="component" value="Chromosome"/>
</dbReference>
<proteinExistence type="predicted"/>
<evidence type="ECO:0000313" key="1">
    <source>
        <dbReference type="EMBL" id="QWF69608.1"/>
    </source>
</evidence>
<dbReference type="KEGG" id="mpad:KEF85_09460"/>
<accession>A0A975MKM2</accession>
<dbReference type="EMBL" id="CP073754">
    <property type="protein sequence ID" value="QWF69608.1"/>
    <property type="molecule type" value="Genomic_DNA"/>
</dbReference>
<evidence type="ECO:0008006" key="3">
    <source>
        <dbReference type="Google" id="ProtNLM"/>
    </source>
</evidence>
<gene>
    <name evidence="1" type="ORF">KEF85_09460</name>
</gene>
<organism evidence="1 2">
    <name type="scientific">Methylomonas paludis</name>
    <dbReference type="NCBI Taxonomy" id="1173101"/>
    <lineage>
        <taxon>Bacteria</taxon>
        <taxon>Pseudomonadati</taxon>
        <taxon>Pseudomonadota</taxon>
        <taxon>Gammaproteobacteria</taxon>
        <taxon>Methylococcales</taxon>
        <taxon>Methylococcaceae</taxon>
        <taxon>Methylomonas</taxon>
    </lineage>
</organism>
<evidence type="ECO:0000313" key="2">
    <source>
        <dbReference type="Proteomes" id="UP000676649"/>
    </source>
</evidence>
<dbReference type="Gene3D" id="1.10.150.20">
    <property type="entry name" value="5' to 3' exonuclease, C-terminal subdomain"/>
    <property type="match status" value="1"/>
</dbReference>
<protein>
    <recommendedName>
        <fullName evidence="3">RNA polymerase alpha subunit C-terminal domain-containing protein</fullName>
    </recommendedName>
</protein>
<reference evidence="1" key="1">
    <citation type="submission" date="2021-04" db="EMBL/GenBank/DDBJ databases">
        <title>Draft genome sequence data of methanotrophic Methylovulum sp. strain S1L and Methylomonas sp. strain S2AM isolated from boreal lake water columns.</title>
        <authorList>
            <person name="Rissanen A.J."/>
            <person name="Mangayil R."/>
            <person name="Svenning M.M."/>
            <person name="Khanongnuch R."/>
        </authorList>
    </citation>
    <scope>NUCLEOTIDE SEQUENCE</scope>
    <source>
        <strain evidence="1">S2AM</strain>
    </source>
</reference>
<dbReference type="AlphaFoldDB" id="A0A975MKM2"/>
<dbReference type="SUPFAM" id="SSF47789">
    <property type="entry name" value="C-terminal domain of RNA polymerase alpha subunit"/>
    <property type="match status" value="1"/>
</dbReference>
<keyword evidence="2" id="KW-1185">Reference proteome</keyword>
<name>A0A975MKM2_9GAMM</name>
<sequence>MLEKPIDVLSLLTEWQKGKLKNAGIYTIEDLHSKSEENLIESIYNVGPVRARIIKNAATAELLEYLSG</sequence>